<dbReference type="Pfam" id="PF01243">
    <property type="entry name" value="PNPOx_N"/>
    <property type="match status" value="1"/>
</dbReference>
<keyword evidence="1" id="KW-0472">Membrane</keyword>
<reference evidence="4" key="3">
    <citation type="journal article" date="2010" name="Genome Res.">
        <title>Population genomic sequencing of Coccidioides fungi reveals recent hybridization and transposon control.</title>
        <authorList>
            <person name="Neafsey D.E."/>
            <person name="Barker B.M."/>
            <person name="Sharpton T.J."/>
            <person name="Stajich J.E."/>
            <person name="Park D.J."/>
            <person name="Whiston E."/>
            <person name="Hung C.-Y."/>
            <person name="McMahan C."/>
            <person name="White J."/>
            <person name="Sykes S."/>
            <person name="Heiman D."/>
            <person name="Young S."/>
            <person name="Zeng Q."/>
            <person name="Abouelleil A."/>
            <person name="Aftuck L."/>
            <person name="Bessette D."/>
            <person name="Brown A."/>
            <person name="FitzGerald M."/>
            <person name="Lui A."/>
            <person name="Macdonald J.P."/>
            <person name="Priest M."/>
            <person name="Orbach M.J."/>
            <person name="Galgiani J.N."/>
            <person name="Kirkland T.N."/>
            <person name="Cole G.T."/>
            <person name="Birren B.W."/>
            <person name="Henn M.R."/>
            <person name="Taylor J.W."/>
            <person name="Rounsley S.D."/>
        </authorList>
    </citation>
    <scope>NUCLEOTIDE SEQUENCE [LARGE SCALE GENOMIC DNA]</scope>
    <source>
        <strain evidence="4">RMSCC 3488</strain>
    </source>
</reference>
<evidence type="ECO:0000313" key="4">
    <source>
        <dbReference type="Proteomes" id="UP000054567"/>
    </source>
</evidence>
<dbReference type="InterPro" id="IPR012349">
    <property type="entry name" value="Split_barrel_FMN-bd"/>
</dbReference>
<dbReference type="InterPro" id="IPR011576">
    <property type="entry name" value="Pyridox_Oxase_N"/>
</dbReference>
<reference evidence="3 4" key="1">
    <citation type="submission" date="2007-06" db="EMBL/GenBank/DDBJ databases">
        <title>The Genome Sequence of Coccidioides posadasii RMSCC_3488.</title>
        <authorList>
            <consortium name="Coccidioides Genome Resources Consortium"/>
            <consortium name="The Broad Institute Genome Sequencing Platform"/>
            <person name="Henn M.R."/>
            <person name="Sykes S."/>
            <person name="Young S."/>
            <person name="Jaffe D."/>
            <person name="Berlin A."/>
            <person name="Alvarez P."/>
            <person name="Butler J."/>
            <person name="Gnerre S."/>
            <person name="Grabherr M."/>
            <person name="Mauceli E."/>
            <person name="Brockman W."/>
            <person name="Kodira C."/>
            <person name="Alvarado L."/>
            <person name="Zeng Q."/>
            <person name="Crawford M."/>
            <person name="Antoine C."/>
            <person name="Devon K."/>
            <person name="Galgiani J."/>
            <person name="Orsborn K."/>
            <person name="Lewis M.L."/>
            <person name="Nusbaum C."/>
            <person name="Galagan J."/>
            <person name="Birren B."/>
        </authorList>
    </citation>
    <scope>NUCLEOTIDE SEQUENCE [LARGE SCALE GENOMIC DNA]</scope>
    <source>
        <strain evidence="3 4">RMSCC 3488</strain>
    </source>
</reference>
<dbReference type="VEuPathDB" id="FungiDB:CPAG_02913"/>
<evidence type="ECO:0000259" key="2">
    <source>
        <dbReference type="Pfam" id="PF01243"/>
    </source>
</evidence>
<name>A0A0J6FBE9_COCPO</name>
<feature type="transmembrane region" description="Helical" evidence="1">
    <location>
        <begin position="221"/>
        <end position="241"/>
    </location>
</feature>
<proteinExistence type="predicted"/>
<sequence>MVKYYPSISPDFQDWILAQPVFFVASAPLTGKHINVSPKGLPSSSLSVLNSNEVAYIDSTGSGNETLSHIRENGRCTIMFCSFDVSPRIMRLFCRGEVAEWNEPAFQTMLGRMALEKEFVQGARAVMRLDVFKVQTSCGFGVPRLALTTDPKTNEPKPYLEDRRALGHFAAVVVAKNQIHTYQRDFNADSLDGLPGMKAAMRDRGMRAVDARIWLCRQRRALELVGVTLLSTCLTVAVMWVNGWTRF</sequence>
<dbReference type="SUPFAM" id="SSF50475">
    <property type="entry name" value="FMN-binding split barrel"/>
    <property type="match status" value="1"/>
</dbReference>
<accession>A0A0J6FBE9</accession>
<reference evidence="4" key="2">
    <citation type="journal article" date="2009" name="Genome Res.">
        <title>Comparative genomic analyses of the human fungal pathogens Coccidioides and their relatives.</title>
        <authorList>
            <person name="Sharpton T.J."/>
            <person name="Stajich J.E."/>
            <person name="Rounsley S.D."/>
            <person name="Gardner M.J."/>
            <person name="Wortman J.R."/>
            <person name="Jordar V.S."/>
            <person name="Maiti R."/>
            <person name="Kodira C.D."/>
            <person name="Neafsey D.E."/>
            <person name="Zeng Q."/>
            <person name="Hung C.-Y."/>
            <person name="McMahan C."/>
            <person name="Muszewska A."/>
            <person name="Grynberg M."/>
            <person name="Mandel M.A."/>
            <person name="Kellner E.M."/>
            <person name="Barker B.M."/>
            <person name="Galgiani J.N."/>
            <person name="Orbach M.J."/>
            <person name="Kirkland T.N."/>
            <person name="Cole G.T."/>
            <person name="Henn M.R."/>
            <person name="Birren B.W."/>
            <person name="Taylor J.W."/>
        </authorList>
    </citation>
    <scope>NUCLEOTIDE SEQUENCE [LARGE SCALE GENOMIC DNA]</scope>
    <source>
        <strain evidence="4">RMSCC 3488</strain>
    </source>
</reference>
<keyword evidence="1" id="KW-0812">Transmembrane</keyword>
<keyword evidence="1" id="KW-1133">Transmembrane helix</keyword>
<dbReference type="EMBL" id="DS268110">
    <property type="protein sequence ID" value="KMM66575.1"/>
    <property type="molecule type" value="Genomic_DNA"/>
</dbReference>
<dbReference type="PANTHER" id="PTHR39336:SF1">
    <property type="entry name" value="PYRIDOXAMINE PHOSPHATE OXIDASE FAMILY PROTEIN (AFU_ORTHOLOGUE AFUA_6G11440)"/>
    <property type="match status" value="1"/>
</dbReference>
<dbReference type="AlphaFoldDB" id="A0A0J6FBE9"/>
<dbReference type="Proteomes" id="UP000054567">
    <property type="component" value="Unassembled WGS sequence"/>
</dbReference>
<evidence type="ECO:0000313" key="3">
    <source>
        <dbReference type="EMBL" id="KMM66575.1"/>
    </source>
</evidence>
<dbReference type="Gene3D" id="2.30.110.10">
    <property type="entry name" value="Electron Transport, Fmn-binding Protein, Chain A"/>
    <property type="match status" value="1"/>
</dbReference>
<organism evidence="3 4">
    <name type="scientific">Coccidioides posadasii RMSCC 3488</name>
    <dbReference type="NCBI Taxonomy" id="454284"/>
    <lineage>
        <taxon>Eukaryota</taxon>
        <taxon>Fungi</taxon>
        <taxon>Dikarya</taxon>
        <taxon>Ascomycota</taxon>
        <taxon>Pezizomycotina</taxon>
        <taxon>Eurotiomycetes</taxon>
        <taxon>Eurotiomycetidae</taxon>
        <taxon>Onygenales</taxon>
        <taxon>Onygenaceae</taxon>
        <taxon>Coccidioides</taxon>
    </lineage>
</organism>
<dbReference type="PANTHER" id="PTHR39336">
    <property type="entry name" value="PYRIDOXAMINE PHOSPHATE OXIDASE FAMILY PROTEIN (AFU_ORTHOLOGUE AFUA_6G11440)"/>
    <property type="match status" value="1"/>
</dbReference>
<feature type="domain" description="Pyridoxamine 5'-phosphate oxidase N-terminal" evidence="2">
    <location>
        <begin position="10"/>
        <end position="138"/>
    </location>
</feature>
<evidence type="ECO:0000256" key="1">
    <source>
        <dbReference type="SAM" id="Phobius"/>
    </source>
</evidence>
<protein>
    <recommendedName>
        <fullName evidence="2">Pyridoxamine 5'-phosphate oxidase N-terminal domain-containing protein</fullName>
    </recommendedName>
</protein>
<gene>
    <name evidence="3" type="ORF">CPAG_02913</name>
</gene>
<dbReference type="OrthoDB" id="539398at2759"/>